<feature type="region of interest" description="Disordered" evidence="1">
    <location>
        <begin position="60"/>
        <end position="129"/>
    </location>
</feature>
<dbReference type="Proteomes" id="UP001152795">
    <property type="component" value="Unassembled WGS sequence"/>
</dbReference>
<keyword evidence="3" id="KW-1185">Reference proteome</keyword>
<evidence type="ECO:0000313" key="2">
    <source>
        <dbReference type="EMBL" id="CAB4016147.1"/>
    </source>
</evidence>
<feature type="non-terminal residue" evidence="2">
    <location>
        <position position="244"/>
    </location>
</feature>
<evidence type="ECO:0000256" key="1">
    <source>
        <dbReference type="SAM" id="MobiDB-lite"/>
    </source>
</evidence>
<proteinExistence type="predicted"/>
<comment type="caution">
    <text evidence="2">The sequence shown here is derived from an EMBL/GenBank/DDBJ whole genome shotgun (WGS) entry which is preliminary data.</text>
</comment>
<accession>A0A6S7IF67</accession>
<feature type="compositionally biased region" description="Acidic residues" evidence="1">
    <location>
        <begin position="80"/>
        <end position="129"/>
    </location>
</feature>
<sequence length="244" mass="28710">MRGRISIPGPFVSATLYQLRRTVVIKVLNVDIKFQKPVKGTDLDCNLFYSFPTKVARADEETPVDVAPKMEDQPETADVVADEERTEADTENSEVETESDEEEAELGDAQEDEEVEEDEDETSYISDDDPEKRGWVCRRYRKGKHWCKACGCRRGCKAKVCSRRVCKRVRCTRRVCRIVIKYRIVRYKYRNPYYKGYGSLYLWKTKKVPYKVRVCKNVRSFCPKCYNQRYNCGRVCRHICKFRK</sequence>
<reference evidence="2" key="1">
    <citation type="submission" date="2020-04" db="EMBL/GenBank/DDBJ databases">
        <authorList>
            <person name="Alioto T."/>
            <person name="Alioto T."/>
            <person name="Gomez Garrido J."/>
        </authorList>
    </citation>
    <scope>NUCLEOTIDE SEQUENCE</scope>
    <source>
        <strain evidence="2">A484AB</strain>
    </source>
</reference>
<organism evidence="2 3">
    <name type="scientific">Paramuricea clavata</name>
    <name type="common">Red gorgonian</name>
    <name type="synonym">Violescent sea-whip</name>
    <dbReference type="NCBI Taxonomy" id="317549"/>
    <lineage>
        <taxon>Eukaryota</taxon>
        <taxon>Metazoa</taxon>
        <taxon>Cnidaria</taxon>
        <taxon>Anthozoa</taxon>
        <taxon>Octocorallia</taxon>
        <taxon>Malacalcyonacea</taxon>
        <taxon>Plexauridae</taxon>
        <taxon>Paramuricea</taxon>
    </lineage>
</organism>
<protein>
    <submittedName>
        <fullName evidence="2">Uncharacterized protein</fullName>
    </submittedName>
</protein>
<name>A0A6S7IF67_PARCT</name>
<dbReference type="AlphaFoldDB" id="A0A6S7IF67"/>
<dbReference type="OrthoDB" id="10509311at2759"/>
<gene>
    <name evidence="2" type="ORF">PACLA_8A089884</name>
</gene>
<evidence type="ECO:0000313" key="3">
    <source>
        <dbReference type="Proteomes" id="UP001152795"/>
    </source>
</evidence>
<dbReference type="EMBL" id="CACRXK020008992">
    <property type="protein sequence ID" value="CAB4016147.1"/>
    <property type="molecule type" value="Genomic_DNA"/>
</dbReference>